<dbReference type="EMBL" id="OC000870">
    <property type="protein sequence ID" value="CAD7258524.1"/>
    <property type="molecule type" value="Genomic_DNA"/>
</dbReference>
<proteinExistence type="predicted"/>
<organism evidence="1">
    <name type="scientific">Timema shepardi</name>
    <name type="common">Walking stick</name>
    <dbReference type="NCBI Taxonomy" id="629360"/>
    <lineage>
        <taxon>Eukaryota</taxon>
        <taxon>Metazoa</taxon>
        <taxon>Ecdysozoa</taxon>
        <taxon>Arthropoda</taxon>
        <taxon>Hexapoda</taxon>
        <taxon>Insecta</taxon>
        <taxon>Pterygota</taxon>
        <taxon>Neoptera</taxon>
        <taxon>Polyneoptera</taxon>
        <taxon>Phasmatodea</taxon>
        <taxon>Timematodea</taxon>
        <taxon>Timematoidea</taxon>
        <taxon>Timematidae</taxon>
        <taxon>Timema</taxon>
    </lineage>
</organism>
<accession>A0A7R9AQQ4</accession>
<name>A0A7R9AQQ4_TIMSH</name>
<sequence length="114" mass="12120">MSGFEASYLLTSKGVMCTRICAAGKNKHYHGGCIVVLRGISYPIASSGGTQVFVPLIDCQADASPTLAAPDSTDPLTLFSDDGICLADGDWSMDYWNSYGLDTGLRDYEVPAVD</sequence>
<protein>
    <submittedName>
        <fullName evidence="1">Uncharacterized protein</fullName>
    </submittedName>
</protein>
<dbReference type="AlphaFoldDB" id="A0A7R9AQQ4"/>
<evidence type="ECO:0000313" key="1">
    <source>
        <dbReference type="EMBL" id="CAD7258524.1"/>
    </source>
</evidence>
<reference evidence="1" key="1">
    <citation type="submission" date="2020-11" db="EMBL/GenBank/DDBJ databases">
        <authorList>
            <person name="Tran Van P."/>
        </authorList>
    </citation>
    <scope>NUCLEOTIDE SEQUENCE</scope>
</reference>
<gene>
    <name evidence="1" type="ORF">TSIB3V08_LOCUS2759</name>
</gene>